<dbReference type="AlphaFoldDB" id="A0A443JRE5"/>
<dbReference type="EMBL" id="SAUZ01000004">
    <property type="protein sequence ID" value="RWR23083.1"/>
    <property type="molecule type" value="Genomic_DNA"/>
</dbReference>
<gene>
    <name evidence="1" type="ORF">D2T30_05535</name>
</gene>
<dbReference type="InterPro" id="IPR017042">
    <property type="entry name" value="UCP036055"/>
</dbReference>
<dbReference type="Proteomes" id="UP000284476">
    <property type="component" value="Unassembled WGS sequence"/>
</dbReference>
<sequence length="157" mass="17103">MSAQQIFTCAPLGALLRYSDGKPKPPARFTKRLAAWQRSNGCGRLVRKDPGRSGANGNSFPATITLHEGDFSSAGVILVVMHRTYSVASELKFEIAELPRPGMVRVVQIFGDTTELLHLAESQEAAELWLAKNPYHLARFEVVEDATPPEPAMALAA</sequence>
<proteinExistence type="predicted"/>
<dbReference type="RefSeq" id="WP_128208067.1">
    <property type="nucleotide sequence ID" value="NZ_JBHRSO010000013.1"/>
</dbReference>
<evidence type="ECO:0000313" key="1">
    <source>
        <dbReference type="EMBL" id="RWR23083.1"/>
    </source>
</evidence>
<organism evidence="1 2">
    <name type="scientific">Paenirhodobacter populi</name>
    <dbReference type="NCBI Taxonomy" id="2306993"/>
    <lineage>
        <taxon>Bacteria</taxon>
        <taxon>Pseudomonadati</taxon>
        <taxon>Pseudomonadota</taxon>
        <taxon>Alphaproteobacteria</taxon>
        <taxon>Rhodobacterales</taxon>
        <taxon>Rhodobacter group</taxon>
        <taxon>Paenirhodobacter</taxon>
    </lineage>
</organism>
<reference evidence="1 2" key="1">
    <citation type="submission" date="2019-01" db="EMBL/GenBank/DDBJ databases">
        <title>Sinorhodobacter populi sp. nov. isolated from the symptomatic bark tissue of Populus euramericana canker.</title>
        <authorList>
            <person name="Xu G."/>
        </authorList>
    </citation>
    <scope>NUCLEOTIDE SEQUENCE [LARGE SCALE GENOMIC DNA]</scope>
    <source>
        <strain evidence="1 2">SK2B-1</strain>
    </source>
</reference>
<evidence type="ECO:0000313" key="2">
    <source>
        <dbReference type="Proteomes" id="UP000284476"/>
    </source>
</evidence>
<comment type="caution">
    <text evidence="1">The sequence shown here is derived from an EMBL/GenBank/DDBJ whole genome shotgun (WGS) entry which is preliminary data.</text>
</comment>
<protein>
    <submittedName>
        <fullName evidence="1">Uncharacterized protein</fullName>
    </submittedName>
</protein>
<name>A0A443JRE5_9RHOB</name>
<accession>A0A443JRE5</accession>
<reference evidence="1 2" key="2">
    <citation type="submission" date="2019-01" db="EMBL/GenBank/DDBJ databases">
        <authorList>
            <person name="Li Y."/>
        </authorList>
    </citation>
    <scope>NUCLEOTIDE SEQUENCE [LARGE SCALE GENOMIC DNA]</scope>
    <source>
        <strain evidence="1 2">SK2B-1</strain>
    </source>
</reference>
<dbReference type="PIRSF" id="PIRSF036055">
    <property type="entry name" value="UCP036055"/>
    <property type="match status" value="1"/>
</dbReference>